<evidence type="ECO:0000256" key="1">
    <source>
        <dbReference type="SAM" id="MobiDB-lite"/>
    </source>
</evidence>
<feature type="region of interest" description="Disordered" evidence="1">
    <location>
        <begin position="1"/>
        <end position="29"/>
    </location>
</feature>
<proteinExistence type="predicted"/>
<name>T0L4N8_COLGC</name>
<evidence type="ECO:0000313" key="3">
    <source>
        <dbReference type="Proteomes" id="UP000015530"/>
    </source>
</evidence>
<reference evidence="3" key="1">
    <citation type="journal article" date="2013" name="Mol. Plant Microbe Interact.">
        <title>Global aspects of pacC regulation of pathogenicity genes in Colletotrichum gloeosporioides as revealed by transcriptome analysis.</title>
        <authorList>
            <person name="Alkan N."/>
            <person name="Meng X."/>
            <person name="Friedlander G."/>
            <person name="Reuveni E."/>
            <person name="Sukno S."/>
            <person name="Sherman A."/>
            <person name="Thon M."/>
            <person name="Fluhr R."/>
            <person name="Prusky D."/>
        </authorList>
    </citation>
    <scope>NUCLEOTIDE SEQUENCE [LARGE SCALE GENOMIC DNA]</scope>
    <source>
        <strain evidence="3">Cg-14</strain>
    </source>
</reference>
<evidence type="ECO:0000313" key="2">
    <source>
        <dbReference type="EMBL" id="EQB43210.1"/>
    </source>
</evidence>
<dbReference type="AlphaFoldDB" id="T0L4N8"/>
<organism evidence="2 3">
    <name type="scientific">Colletotrichum gloeosporioides (strain Cg-14)</name>
    <name type="common">Anthracnose fungus</name>
    <name type="synonym">Glomerella cingulata</name>
    <dbReference type="NCBI Taxonomy" id="1237896"/>
    <lineage>
        <taxon>Eukaryota</taxon>
        <taxon>Fungi</taxon>
        <taxon>Dikarya</taxon>
        <taxon>Ascomycota</taxon>
        <taxon>Pezizomycotina</taxon>
        <taxon>Sordariomycetes</taxon>
        <taxon>Hypocreomycetidae</taxon>
        <taxon>Glomerellales</taxon>
        <taxon>Glomerellaceae</taxon>
        <taxon>Colletotrichum</taxon>
        <taxon>Colletotrichum gloeosporioides species complex</taxon>
    </lineage>
</organism>
<dbReference type="HOGENOM" id="CLU_3410650_0_0_1"/>
<dbReference type="EMBL" id="AMYD01004399">
    <property type="protein sequence ID" value="EQB43210.1"/>
    <property type="molecule type" value="Genomic_DNA"/>
</dbReference>
<dbReference type="Proteomes" id="UP000015530">
    <property type="component" value="Unassembled WGS sequence"/>
</dbReference>
<comment type="caution">
    <text evidence="2">The sequence shown here is derived from an EMBL/GenBank/DDBJ whole genome shotgun (WGS) entry which is preliminary data.</text>
</comment>
<protein>
    <submittedName>
        <fullName evidence="2">Uncharacterized protein</fullName>
    </submittedName>
</protein>
<sequence>MTPKPAENWANTAVCRVRDQQAHKKTAAS</sequence>
<gene>
    <name evidence="2" type="ORF">CGLO_18165</name>
</gene>
<accession>T0L4N8</accession>